<dbReference type="HOGENOM" id="CLU_003573_1_1_1"/>
<dbReference type="RefSeq" id="XP_013253696.1">
    <property type="nucleotide sequence ID" value="XM_013398242.1"/>
</dbReference>
<evidence type="ECO:0000256" key="7">
    <source>
        <dbReference type="ARBA" id="ARBA00023242"/>
    </source>
</evidence>
<evidence type="ECO:0000256" key="5">
    <source>
        <dbReference type="ARBA" id="ARBA00023159"/>
    </source>
</evidence>
<proteinExistence type="inferred from homology"/>
<feature type="region of interest" description="Disordered" evidence="11">
    <location>
        <begin position="1058"/>
        <end position="1140"/>
    </location>
</feature>
<evidence type="ECO:0000256" key="1">
    <source>
        <dbReference type="ARBA" id="ARBA00004123"/>
    </source>
</evidence>
<gene>
    <name evidence="13" type="ORF">A1O9_12829</name>
</gene>
<comment type="function">
    <text evidence="8 10">Component of the Mediator complex, a coactivator involved in the regulated transcription of nearly all RNA polymerase II-dependent genes. Mediator functions as a bridge to convey information from gene-specific regulatory proteins to the basal RNA polymerase II transcription machinery. Mediator is recruited to promoters by direct interactions with regulatory proteins and serves as a scaffold for the assembly of a functional preinitiation complex with RNA polymerase II and the general transcription factors.</text>
</comment>
<dbReference type="InterPro" id="IPR055122">
    <property type="entry name" value="Med14_N"/>
</dbReference>
<dbReference type="Pfam" id="PF08638">
    <property type="entry name" value="Med14"/>
    <property type="match status" value="1"/>
</dbReference>
<dbReference type="GO" id="GO:0016592">
    <property type="term" value="C:mediator complex"/>
    <property type="evidence" value="ECO:0007669"/>
    <property type="project" value="UniProtKB-UniRule"/>
</dbReference>
<organism evidence="13 14">
    <name type="scientific">Exophiala aquamarina CBS 119918</name>
    <dbReference type="NCBI Taxonomy" id="1182545"/>
    <lineage>
        <taxon>Eukaryota</taxon>
        <taxon>Fungi</taxon>
        <taxon>Dikarya</taxon>
        <taxon>Ascomycota</taxon>
        <taxon>Pezizomycotina</taxon>
        <taxon>Eurotiomycetes</taxon>
        <taxon>Chaetothyriomycetidae</taxon>
        <taxon>Chaetothyriales</taxon>
        <taxon>Herpotrichiellaceae</taxon>
        <taxon>Exophiala</taxon>
    </lineage>
</organism>
<feature type="region of interest" description="Disordered" evidence="11">
    <location>
        <begin position="123"/>
        <end position="142"/>
    </location>
</feature>
<evidence type="ECO:0000259" key="12">
    <source>
        <dbReference type="Pfam" id="PF08638"/>
    </source>
</evidence>
<comment type="subcellular location">
    <subcellularLocation>
        <location evidence="1 10">Nucleus</location>
    </subcellularLocation>
</comment>
<evidence type="ECO:0000256" key="8">
    <source>
        <dbReference type="ARBA" id="ARBA00025687"/>
    </source>
</evidence>
<dbReference type="EMBL" id="AMGV01000028">
    <property type="protein sequence ID" value="KEF51106.1"/>
    <property type="molecule type" value="Genomic_DNA"/>
</dbReference>
<evidence type="ECO:0000256" key="3">
    <source>
        <dbReference type="ARBA" id="ARBA00019619"/>
    </source>
</evidence>
<feature type="compositionally biased region" description="Polar residues" evidence="11">
    <location>
        <begin position="1124"/>
        <end position="1140"/>
    </location>
</feature>
<feature type="compositionally biased region" description="Polar residues" evidence="11">
    <location>
        <begin position="1070"/>
        <end position="1083"/>
    </location>
</feature>
<dbReference type="GeneID" id="25287723"/>
<feature type="domain" description="Mediator complex subunit MED14 N-terminal" evidence="12">
    <location>
        <begin position="92"/>
        <end position="300"/>
    </location>
</feature>
<evidence type="ECO:0000256" key="9">
    <source>
        <dbReference type="ARBA" id="ARBA00032007"/>
    </source>
</evidence>
<evidence type="ECO:0000256" key="6">
    <source>
        <dbReference type="ARBA" id="ARBA00023163"/>
    </source>
</evidence>
<keyword evidence="5 10" id="KW-0010">Activator</keyword>
<keyword evidence="7 10" id="KW-0539">Nucleus</keyword>
<dbReference type="GO" id="GO:0006357">
    <property type="term" value="P:regulation of transcription by RNA polymerase II"/>
    <property type="evidence" value="ECO:0007669"/>
    <property type="project" value="InterPro"/>
</dbReference>
<name>A0A072NTX7_9EURO</name>
<comment type="similarity">
    <text evidence="2 10">Belongs to the Mediator complex subunit 14 family.</text>
</comment>
<keyword evidence="6 10" id="KW-0804">Transcription</keyword>
<dbReference type="VEuPathDB" id="FungiDB:A1O9_12829"/>
<feature type="compositionally biased region" description="Polar residues" evidence="11">
    <location>
        <begin position="16"/>
        <end position="28"/>
    </location>
</feature>
<dbReference type="GO" id="GO:0003712">
    <property type="term" value="F:transcription coregulator activity"/>
    <property type="evidence" value="ECO:0007669"/>
    <property type="project" value="UniProtKB-UniRule"/>
</dbReference>
<dbReference type="PANTHER" id="PTHR12809">
    <property type="entry name" value="MEDIATOR COMPLEX SUBUNIT"/>
    <property type="match status" value="1"/>
</dbReference>
<evidence type="ECO:0000313" key="14">
    <source>
        <dbReference type="Proteomes" id="UP000027920"/>
    </source>
</evidence>
<keyword evidence="14" id="KW-1185">Reference proteome</keyword>
<comment type="caution">
    <text evidence="13">The sequence shown here is derived from an EMBL/GenBank/DDBJ whole genome shotgun (WGS) entry which is preliminary data.</text>
</comment>
<protein>
    <recommendedName>
        <fullName evidence="3 10">Mediator of RNA polymerase II transcription subunit 14</fullName>
    </recommendedName>
    <alternativeName>
        <fullName evidence="9 10">Mediator complex subunit 14</fullName>
    </alternativeName>
</protein>
<dbReference type="PANTHER" id="PTHR12809:SF2">
    <property type="entry name" value="MEDIATOR OF RNA POLYMERASE II TRANSCRIPTION SUBUNIT 14"/>
    <property type="match status" value="1"/>
</dbReference>
<evidence type="ECO:0000256" key="11">
    <source>
        <dbReference type="SAM" id="MobiDB-lite"/>
    </source>
</evidence>
<dbReference type="OrthoDB" id="205099at2759"/>
<dbReference type="Proteomes" id="UP000027920">
    <property type="component" value="Unassembled WGS sequence"/>
</dbReference>
<accession>A0A072NTX7</accession>
<feature type="region of interest" description="Disordered" evidence="11">
    <location>
        <begin position="1"/>
        <end position="78"/>
    </location>
</feature>
<evidence type="ECO:0000256" key="4">
    <source>
        <dbReference type="ARBA" id="ARBA00023015"/>
    </source>
</evidence>
<sequence length="1140" mass="127123">MNGHRPPTNGEYHMSNGIQRDGASSASQDIAPKGERLPQKPSVAFSDHEQGHTNGRPSDIPLRHSTPPHAPASRSQQPPLEILQLISKDSYLPLAALVGRSAQSCWNSLSILLEELASIHVSDHVGESSKPPPSGQTNNQSKANLEKKDKLLQFANEQKANFIKLLVLLQWSRDVDDVSKTISINYWLMTRRQAYWDVIASLALIKQDSAGFQVPNPDLKTAAEILSKGKTVEMPTLGYIPQRDLSSKQMLHVLKSLNQLLSIRLAMSDNLPPPLQNFHIHDGRATFVIPNEFEMDVSVLDNSPGSQFRMVDFRFAFTPAPSISDGMRSEIENFANSNIERDGLPGCYLFLQELILSYKLAEHYKQAIELTRTQWAGNLRVELIRRTLVVQYWSKRQTAKSWVEIGIASGHDKSQNSENLPHLDVRWIRYGQLIASPMLSTTQSVLNLEEILRQVVAQDSTLLLDDIYDNLNSTPLFANGDLSLEQSISATCPEECALTIQLSHSSQIDLGIDWVTGSFVISPVTERSERLQYEINRAHGVGGEIVSKLLNFRCSVSESAISAAMLATNWEVLRTFRFSQSEIKSLFGGPVARLNSFRKPRWSSDYFVTISHTHNGDQWWLMHRTKFIGSSGQGQFQVVRSQQMKVTHKLSPAYFDRLSEYTTGVITLRRNAEYLKERNHTHDLPPFPDFEDGYKLPELSFRLTGSQQTSSILDTKSKDDDHRTMVNVRFGGVDPATNMTTVIGKIHLDGNAGISKYLDKSTLDPDVSLNFSDQSATIRVETSITEAAIPTILDKAVHLKNMISTVQEIRRLPGITLKSVSKSGFSVYYYSAPSKELSVQVSFRDSGQAPQLMFFPREENPHSLLAEKYSDTLVFDQHPFEIRIHNFLTSLIMTYPLALYLHNLQKNYGQAVKTDSGLTSTETGPQLRVHILVRTAQHFAIQYFTNKNHYSKDGAPESQTSLVARLEILPHVDHGSKKPMWLVRAAMEEFQAYSRPSFSSTSLRLKLRQGVFSRTETPTKWLTLDTAAACLADNPEPLLQEIHNLITNFVNEQSTTQVGEVAPAKADAQKASTGGVSNGNIKSKGQPRAAGKMQAPAAIPNGAVKPPPQRVNNPAGRAFPGKSQMKSNAPNNQDNPITLD</sequence>
<dbReference type="InterPro" id="IPR013947">
    <property type="entry name" value="Mediator_Med14"/>
</dbReference>
<keyword evidence="4 10" id="KW-0805">Transcription regulation</keyword>
<dbReference type="STRING" id="1182545.A0A072NTX7"/>
<dbReference type="AlphaFoldDB" id="A0A072NTX7"/>
<evidence type="ECO:0000256" key="2">
    <source>
        <dbReference type="ARBA" id="ARBA00007813"/>
    </source>
</evidence>
<dbReference type="GO" id="GO:0070847">
    <property type="term" value="C:core mediator complex"/>
    <property type="evidence" value="ECO:0007669"/>
    <property type="project" value="TreeGrafter"/>
</dbReference>
<reference evidence="13 14" key="1">
    <citation type="submission" date="2013-03" db="EMBL/GenBank/DDBJ databases">
        <title>The Genome Sequence of Exophiala aquamarina CBS 119918.</title>
        <authorList>
            <consortium name="The Broad Institute Genomics Platform"/>
            <person name="Cuomo C."/>
            <person name="de Hoog S."/>
            <person name="Gorbushina A."/>
            <person name="Walker B."/>
            <person name="Young S.K."/>
            <person name="Zeng Q."/>
            <person name="Gargeya S."/>
            <person name="Fitzgerald M."/>
            <person name="Haas B."/>
            <person name="Abouelleil A."/>
            <person name="Allen A.W."/>
            <person name="Alvarado L."/>
            <person name="Arachchi H.M."/>
            <person name="Berlin A.M."/>
            <person name="Chapman S.B."/>
            <person name="Gainer-Dewar J."/>
            <person name="Goldberg J."/>
            <person name="Griggs A."/>
            <person name="Gujja S."/>
            <person name="Hansen M."/>
            <person name="Howarth C."/>
            <person name="Imamovic A."/>
            <person name="Ireland A."/>
            <person name="Larimer J."/>
            <person name="McCowan C."/>
            <person name="Murphy C."/>
            <person name="Pearson M."/>
            <person name="Poon T.W."/>
            <person name="Priest M."/>
            <person name="Roberts A."/>
            <person name="Saif S."/>
            <person name="Shea T."/>
            <person name="Sisk P."/>
            <person name="Sykes S."/>
            <person name="Wortman J."/>
            <person name="Nusbaum C."/>
            <person name="Birren B."/>
        </authorList>
    </citation>
    <scope>NUCLEOTIDE SEQUENCE [LARGE SCALE GENOMIC DNA]</scope>
    <source>
        <strain evidence="13 14">CBS 119918</strain>
    </source>
</reference>
<evidence type="ECO:0000313" key="13">
    <source>
        <dbReference type="EMBL" id="KEF51106.1"/>
    </source>
</evidence>
<comment type="subunit">
    <text evidence="10">Component of the Mediator complex.</text>
</comment>
<evidence type="ECO:0000256" key="10">
    <source>
        <dbReference type="RuleBase" id="RU365082"/>
    </source>
</evidence>
<dbReference type="Pfam" id="PF26204">
    <property type="entry name" value="Med14_fung"/>
    <property type="match status" value="1"/>
</dbReference>